<reference evidence="2" key="1">
    <citation type="submission" date="2018-05" db="EMBL/GenBank/DDBJ databases">
        <authorList>
            <person name="Lanie J.A."/>
            <person name="Ng W.-L."/>
            <person name="Kazmierczak K.M."/>
            <person name="Andrzejewski T.M."/>
            <person name="Davidsen T.M."/>
            <person name="Wayne K.J."/>
            <person name="Tettelin H."/>
            <person name="Glass J.I."/>
            <person name="Rusch D."/>
            <person name="Podicherti R."/>
            <person name="Tsui H.-C.T."/>
            <person name="Winkler M.E."/>
        </authorList>
    </citation>
    <scope>NUCLEOTIDE SEQUENCE</scope>
</reference>
<name>A0A381TL42_9ZZZZ</name>
<dbReference type="PANTHER" id="PTHR11941">
    <property type="entry name" value="ENOYL-COA HYDRATASE-RELATED"/>
    <property type="match status" value="1"/>
</dbReference>
<dbReference type="EMBL" id="UINC01004779">
    <property type="protein sequence ID" value="SVA16790.1"/>
    <property type="molecule type" value="Genomic_DNA"/>
</dbReference>
<protein>
    <recommendedName>
        <fullName evidence="3">Enoyl-CoA hydratase</fullName>
    </recommendedName>
</protein>
<dbReference type="InterPro" id="IPR001753">
    <property type="entry name" value="Enoyl-CoA_hydra/iso"/>
</dbReference>
<dbReference type="Gene3D" id="3.90.226.10">
    <property type="entry name" value="2-enoyl-CoA Hydratase, Chain A, domain 1"/>
    <property type="match status" value="1"/>
</dbReference>
<dbReference type="PANTHER" id="PTHR11941:SF171">
    <property type="entry name" value="SD19268P"/>
    <property type="match status" value="1"/>
</dbReference>
<evidence type="ECO:0008006" key="3">
    <source>
        <dbReference type="Google" id="ProtNLM"/>
    </source>
</evidence>
<dbReference type="GO" id="GO:0006635">
    <property type="term" value="P:fatty acid beta-oxidation"/>
    <property type="evidence" value="ECO:0007669"/>
    <property type="project" value="TreeGrafter"/>
</dbReference>
<dbReference type="NCBIfam" id="NF004795">
    <property type="entry name" value="PRK06143.1"/>
    <property type="match status" value="1"/>
</dbReference>
<dbReference type="SUPFAM" id="SSF52096">
    <property type="entry name" value="ClpP/crotonase"/>
    <property type="match status" value="1"/>
</dbReference>
<organism evidence="2">
    <name type="scientific">marine metagenome</name>
    <dbReference type="NCBI Taxonomy" id="408172"/>
    <lineage>
        <taxon>unclassified sequences</taxon>
        <taxon>metagenomes</taxon>
        <taxon>ecological metagenomes</taxon>
    </lineage>
</organism>
<evidence type="ECO:0000313" key="2">
    <source>
        <dbReference type="EMBL" id="SVA16790.1"/>
    </source>
</evidence>
<dbReference type="InterPro" id="IPR029045">
    <property type="entry name" value="ClpP/crotonase-like_dom_sf"/>
</dbReference>
<accession>A0A381TL42</accession>
<sequence>MMREGTVVQVHSENTLSGTGQFVTITYDREGKLNALNSEGIHELSRCFDAIVDDPTVRAVILAGAGQKAFVGGADIVELSNLNTETARTFISSLHDLFTKIRNFPVPVIAEISGYALGAGMELAAACDLRIASNTAIFGMPEVKVGVPSVIEAALLPRLVGWGRANYLVLTGENIDARTAYDWGFLEGLVTPEQLKQESFRIADAIANSGPIAVRSQKELIRQWEILPLEDGIHSGIDAFSDAYKSDEPKIMMEPFFKRKNT</sequence>
<comment type="similarity">
    <text evidence="1">Belongs to the enoyl-CoA hydratase/isomerase family.</text>
</comment>
<evidence type="ECO:0000256" key="1">
    <source>
        <dbReference type="ARBA" id="ARBA00005254"/>
    </source>
</evidence>
<proteinExistence type="inferred from homology"/>
<gene>
    <name evidence="2" type="ORF">METZ01_LOCUS69644</name>
</gene>
<dbReference type="GO" id="GO:0005739">
    <property type="term" value="C:mitochondrion"/>
    <property type="evidence" value="ECO:0007669"/>
    <property type="project" value="TreeGrafter"/>
</dbReference>
<dbReference type="CDD" id="cd06558">
    <property type="entry name" value="crotonase-like"/>
    <property type="match status" value="1"/>
</dbReference>
<dbReference type="Pfam" id="PF00378">
    <property type="entry name" value="ECH_1"/>
    <property type="match status" value="1"/>
</dbReference>
<dbReference type="AlphaFoldDB" id="A0A381TL42"/>